<feature type="compositionally biased region" description="Polar residues" evidence="1">
    <location>
        <begin position="60"/>
        <end position="69"/>
    </location>
</feature>
<accession>A0A5J5CZV7</accession>
<evidence type="ECO:0000313" key="3">
    <source>
        <dbReference type="Proteomes" id="UP000327493"/>
    </source>
</evidence>
<dbReference type="Proteomes" id="UP000327493">
    <property type="component" value="Chromosome 14"/>
</dbReference>
<name>A0A5J5CZV7_9PERO</name>
<protein>
    <submittedName>
        <fullName evidence="2">Uncharacterized protein</fullName>
    </submittedName>
</protein>
<gene>
    <name evidence="2" type="ORF">FQN60_007404</name>
</gene>
<feature type="compositionally biased region" description="Basic and acidic residues" evidence="1">
    <location>
        <begin position="74"/>
        <end position="83"/>
    </location>
</feature>
<reference evidence="2 3" key="1">
    <citation type="submission" date="2019-08" db="EMBL/GenBank/DDBJ databases">
        <title>A chromosome-level genome assembly, high-density linkage maps, and genome scans reveal the genomic architecture of hybrid incompatibilities underlying speciation via character displacement in darters (Percidae: Etheostominae).</title>
        <authorList>
            <person name="Moran R.L."/>
            <person name="Catchen J.M."/>
            <person name="Fuller R.C."/>
        </authorList>
    </citation>
    <scope>NUCLEOTIDE SEQUENCE [LARGE SCALE GENOMIC DNA]</scope>
    <source>
        <strain evidence="2">EspeVRDwgs_2016</strain>
        <tissue evidence="2">Muscle</tissue>
    </source>
</reference>
<feature type="region of interest" description="Disordered" evidence="1">
    <location>
        <begin position="1"/>
        <end position="84"/>
    </location>
</feature>
<feature type="compositionally biased region" description="Polar residues" evidence="1">
    <location>
        <begin position="15"/>
        <end position="25"/>
    </location>
</feature>
<dbReference type="EMBL" id="VOFY01000014">
    <property type="protein sequence ID" value="KAA8585835.1"/>
    <property type="molecule type" value="Genomic_DNA"/>
</dbReference>
<evidence type="ECO:0000256" key="1">
    <source>
        <dbReference type="SAM" id="MobiDB-lite"/>
    </source>
</evidence>
<sequence>MSDGRSTFVPRLDSMQRQSSANTEPPHTFQFVCGAPPEQRRANQKRRMSQGGRAGYGLVVSNSAGSTVPQPVDTGDRKSEPARQKNCNITGGMLPFYNHHLLVQRGHQTIAAIQLIPASCADWHHRDGSAHVVPCCCWLHLKGKDNS</sequence>
<proteinExistence type="predicted"/>
<evidence type="ECO:0000313" key="2">
    <source>
        <dbReference type="EMBL" id="KAA8585835.1"/>
    </source>
</evidence>
<dbReference type="AlphaFoldDB" id="A0A5J5CZV7"/>
<comment type="caution">
    <text evidence="2">The sequence shown here is derived from an EMBL/GenBank/DDBJ whole genome shotgun (WGS) entry which is preliminary data.</text>
</comment>
<organism evidence="2 3">
    <name type="scientific">Etheostoma spectabile</name>
    <name type="common">orangethroat darter</name>
    <dbReference type="NCBI Taxonomy" id="54343"/>
    <lineage>
        <taxon>Eukaryota</taxon>
        <taxon>Metazoa</taxon>
        <taxon>Chordata</taxon>
        <taxon>Craniata</taxon>
        <taxon>Vertebrata</taxon>
        <taxon>Euteleostomi</taxon>
        <taxon>Actinopterygii</taxon>
        <taxon>Neopterygii</taxon>
        <taxon>Teleostei</taxon>
        <taxon>Neoteleostei</taxon>
        <taxon>Acanthomorphata</taxon>
        <taxon>Eupercaria</taxon>
        <taxon>Perciformes</taxon>
        <taxon>Percoidei</taxon>
        <taxon>Percidae</taxon>
        <taxon>Etheostomatinae</taxon>
        <taxon>Etheostoma</taxon>
    </lineage>
</organism>
<keyword evidence="3" id="KW-1185">Reference proteome</keyword>